<proteinExistence type="predicted"/>
<sequence>MYADTSIPYRLINSKKKSMLSTTLIRSSMNLPSFPISLPDLR</sequence>
<protein>
    <submittedName>
        <fullName evidence="1">Uncharacterized protein</fullName>
    </submittedName>
</protein>
<dbReference type="EMBL" id="BK014773">
    <property type="protein sequence ID" value="DAD75102.1"/>
    <property type="molecule type" value="Genomic_DNA"/>
</dbReference>
<accession>A0A8S5LYQ0</accession>
<organism evidence="1">
    <name type="scientific">Siphoviridae sp. ctEEM24</name>
    <dbReference type="NCBI Taxonomy" id="2826203"/>
    <lineage>
        <taxon>Viruses</taxon>
        <taxon>Duplodnaviria</taxon>
        <taxon>Heunggongvirae</taxon>
        <taxon>Uroviricota</taxon>
        <taxon>Caudoviricetes</taxon>
    </lineage>
</organism>
<reference evidence="1" key="1">
    <citation type="journal article" date="2021" name="Proc. Natl. Acad. Sci. U.S.A.">
        <title>A Catalog of Tens of Thousands of Viruses from Human Metagenomes Reveals Hidden Associations with Chronic Diseases.</title>
        <authorList>
            <person name="Tisza M.J."/>
            <person name="Buck C.B."/>
        </authorList>
    </citation>
    <scope>NUCLEOTIDE SEQUENCE</scope>
    <source>
        <strain evidence="1">CtEEM24</strain>
    </source>
</reference>
<name>A0A8S5LYQ0_9CAUD</name>
<evidence type="ECO:0000313" key="1">
    <source>
        <dbReference type="EMBL" id="DAD75102.1"/>
    </source>
</evidence>